<dbReference type="Gene3D" id="2.60.40.2630">
    <property type="match status" value="1"/>
</dbReference>
<evidence type="ECO:0000313" key="2">
    <source>
        <dbReference type="EMBL" id="HIZ33902.1"/>
    </source>
</evidence>
<dbReference type="InterPro" id="IPR042278">
    <property type="entry name" value="Mfa-like_1_N"/>
</dbReference>
<dbReference type="CDD" id="cd13121">
    <property type="entry name" value="BF2867_like_C"/>
    <property type="match status" value="1"/>
</dbReference>
<dbReference type="Proteomes" id="UP000824028">
    <property type="component" value="Unassembled WGS sequence"/>
</dbReference>
<reference evidence="2" key="2">
    <citation type="submission" date="2021-04" db="EMBL/GenBank/DDBJ databases">
        <authorList>
            <person name="Gilroy R."/>
        </authorList>
    </citation>
    <scope>NUCLEOTIDE SEQUENCE</scope>
    <source>
        <strain evidence="2">ChiHjej9B8-1298</strain>
    </source>
</reference>
<dbReference type="InterPro" id="IPR025049">
    <property type="entry name" value="Mfa-like_1"/>
</dbReference>
<dbReference type="CDD" id="cd13120">
    <property type="entry name" value="BF2867_like_N"/>
    <property type="match status" value="1"/>
</dbReference>
<protein>
    <submittedName>
        <fullName evidence="2">Fimbrillin family protein</fullName>
    </submittedName>
</protein>
<dbReference type="AlphaFoldDB" id="A0A9D2EAQ6"/>
<dbReference type="Pfam" id="PF13149">
    <property type="entry name" value="Mfa_like_1"/>
    <property type="match status" value="1"/>
</dbReference>
<dbReference type="PROSITE" id="PS51257">
    <property type="entry name" value="PROKAR_LIPOPROTEIN"/>
    <property type="match status" value="1"/>
</dbReference>
<reference evidence="2" key="1">
    <citation type="journal article" date="2021" name="PeerJ">
        <title>Extensive microbial diversity within the chicken gut microbiome revealed by metagenomics and culture.</title>
        <authorList>
            <person name="Gilroy R."/>
            <person name="Ravi A."/>
            <person name="Getino M."/>
            <person name="Pursley I."/>
            <person name="Horton D.L."/>
            <person name="Alikhan N.F."/>
            <person name="Baker D."/>
            <person name="Gharbi K."/>
            <person name="Hall N."/>
            <person name="Watson M."/>
            <person name="Adriaenssens E.M."/>
            <person name="Foster-Nyarko E."/>
            <person name="Jarju S."/>
            <person name="Secka A."/>
            <person name="Antonio M."/>
            <person name="Oren A."/>
            <person name="Chaudhuri R.R."/>
            <person name="La Ragione R."/>
            <person name="Hildebrand F."/>
            <person name="Pallen M.J."/>
        </authorList>
    </citation>
    <scope>NUCLEOTIDE SEQUENCE</scope>
    <source>
        <strain evidence="2">ChiHjej9B8-1298</strain>
    </source>
</reference>
<dbReference type="Gene3D" id="2.60.40.2620">
    <property type="entry name" value="Fimbrillin-like"/>
    <property type="match status" value="1"/>
</dbReference>
<gene>
    <name evidence="2" type="ORF">H9814_10285</name>
</gene>
<name>A0A9D2EAQ6_9BACE</name>
<feature type="chain" id="PRO_5039261695" evidence="1">
    <location>
        <begin position="27"/>
        <end position="303"/>
    </location>
</feature>
<accession>A0A9D2EAQ6</accession>
<sequence>MTTMKRYIFLAATALTLAACTNDENATPDSPVALKVNAAIGTVDTRATGTQWALYDQIGISTVEGTDTDYANVCYEWDGSSFTTSPESAIYFQSPDVVTFHAYYPFTGTPGTAAQPLTEVSTDATNQTAENQPIIDFLYASGATASKDAPTVSFTGDHAFTHRMSQVTLTFIEGDDMNLDGAWSYTLGGLKLQGTFDPQDGTATADDVEAKPLAISLNGVQTTNARYTASPLILFPQDVASIALTVTVGGQDYTAPLTVKDGKLQPGNNYTWDITVSKTGLRVGEAEIKDWTGVNGGGTTATM</sequence>
<evidence type="ECO:0000256" key="1">
    <source>
        <dbReference type="SAM" id="SignalP"/>
    </source>
</evidence>
<evidence type="ECO:0000313" key="3">
    <source>
        <dbReference type="Proteomes" id="UP000824028"/>
    </source>
</evidence>
<organism evidence="2 3">
    <name type="scientific">Candidatus Bacteroides merdigallinarum</name>
    <dbReference type="NCBI Taxonomy" id="2838473"/>
    <lineage>
        <taxon>Bacteria</taxon>
        <taxon>Pseudomonadati</taxon>
        <taxon>Bacteroidota</taxon>
        <taxon>Bacteroidia</taxon>
        <taxon>Bacteroidales</taxon>
        <taxon>Bacteroidaceae</taxon>
        <taxon>Bacteroides</taxon>
    </lineage>
</organism>
<keyword evidence="1" id="KW-0732">Signal</keyword>
<dbReference type="EMBL" id="DXBX01000083">
    <property type="protein sequence ID" value="HIZ33902.1"/>
    <property type="molecule type" value="Genomic_DNA"/>
</dbReference>
<feature type="signal peptide" evidence="1">
    <location>
        <begin position="1"/>
        <end position="26"/>
    </location>
</feature>
<proteinExistence type="predicted"/>
<comment type="caution">
    <text evidence="2">The sequence shown here is derived from an EMBL/GenBank/DDBJ whole genome shotgun (WGS) entry which is preliminary data.</text>
</comment>